<feature type="binding site" evidence="10 13">
    <location>
        <position position="242"/>
    </location>
    <ligand>
        <name>Mg(2+)</name>
        <dbReference type="ChEBI" id="CHEBI:18420"/>
    </ligand>
</feature>
<feature type="binding site" evidence="12">
    <location>
        <position position="283"/>
    </location>
    <ligand>
        <name>substrate</name>
    </ligand>
</feature>
<dbReference type="GO" id="GO:0006096">
    <property type="term" value="P:glycolytic process"/>
    <property type="evidence" value="ECO:0007669"/>
    <property type="project" value="UniProtKB-UniRule"/>
</dbReference>
<feature type="active site" description="Proton acceptor" evidence="10 11">
    <location>
        <position position="335"/>
    </location>
</feature>
<evidence type="ECO:0000256" key="13">
    <source>
        <dbReference type="PIRSR" id="PIRSR001400-3"/>
    </source>
</evidence>
<feature type="binding site" evidence="10">
    <location>
        <position position="335"/>
    </location>
    <ligand>
        <name>(2R)-2-phosphoglycerate</name>
        <dbReference type="ChEBI" id="CHEBI:58289"/>
    </ligand>
</feature>
<dbReference type="CDD" id="cd03313">
    <property type="entry name" value="enolase"/>
    <property type="match status" value="1"/>
</dbReference>
<dbReference type="InterPro" id="IPR029017">
    <property type="entry name" value="Enolase-like_N"/>
</dbReference>
<dbReference type="InterPro" id="IPR000941">
    <property type="entry name" value="Enolase"/>
</dbReference>
<comment type="function">
    <text evidence="9 10">Catalyzes the reversible conversion of 2-phosphoglycerate (2-PG) into phosphoenolpyruvate (PEP). It is essential for the degradation of carbohydrates via glycolysis.</text>
</comment>
<dbReference type="InterPro" id="IPR036849">
    <property type="entry name" value="Enolase-like_C_sf"/>
</dbReference>
<feature type="binding site" evidence="10 13">
    <location>
        <position position="283"/>
    </location>
    <ligand>
        <name>Mg(2+)</name>
        <dbReference type="ChEBI" id="CHEBI:18420"/>
    </ligand>
</feature>
<comment type="similarity">
    <text evidence="2 10">Belongs to the enolase family.</text>
</comment>
<feature type="domain" description="Enolase N-terminal" evidence="15">
    <location>
        <begin position="4"/>
        <end position="132"/>
    </location>
</feature>
<feature type="binding site" evidence="10">
    <location>
        <position position="365"/>
    </location>
    <ligand>
        <name>(2R)-2-phosphoglycerate</name>
        <dbReference type="ChEBI" id="CHEBI:58289"/>
    </ligand>
</feature>
<feature type="binding site" evidence="12">
    <location>
        <position position="386"/>
    </location>
    <ligand>
        <name>substrate</name>
    </ligand>
</feature>
<dbReference type="PANTHER" id="PTHR11902:SF1">
    <property type="entry name" value="ENOLASE"/>
    <property type="match status" value="1"/>
</dbReference>
<dbReference type="Gene3D" id="3.20.20.120">
    <property type="entry name" value="Enolase-like C-terminal domain"/>
    <property type="match status" value="1"/>
</dbReference>
<evidence type="ECO:0000256" key="10">
    <source>
        <dbReference type="HAMAP-Rule" id="MF_00318"/>
    </source>
</evidence>
<protein>
    <recommendedName>
        <fullName evidence="4 10">Enolase</fullName>
        <ecNumber evidence="3 10">4.2.1.11</ecNumber>
    </recommendedName>
    <alternativeName>
        <fullName evidence="10">2-phospho-D-glycerate hydro-lyase</fullName>
    </alternativeName>
    <alternativeName>
        <fullName evidence="10">2-phosphoglycerate dehydratase</fullName>
    </alternativeName>
</protein>
<evidence type="ECO:0000313" key="17">
    <source>
        <dbReference type="Proteomes" id="UP000725649"/>
    </source>
</evidence>
<feature type="binding site" evidence="12">
    <location>
        <position position="310"/>
    </location>
    <ligand>
        <name>substrate</name>
    </ligand>
</feature>
<feature type="binding site" evidence="10 13">
    <location>
        <position position="310"/>
    </location>
    <ligand>
        <name>Mg(2+)</name>
        <dbReference type="ChEBI" id="CHEBI:18420"/>
    </ligand>
</feature>
<name>A0A928DNS1_9BACT</name>
<evidence type="ECO:0000256" key="7">
    <source>
        <dbReference type="ARBA" id="ARBA00023152"/>
    </source>
</evidence>
<evidence type="ECO:0000256" key="11">
    <source>
        <dbReference type="PIRSR" id="PIRSR001400-1"/>
    </source>
</evidence>
<evidence type="ECO:0000313" key="16">
    <source>
        <dbReference type="EMBL" id="MBE6420616.1"/>
    </source>
</evidence>
<evidence type="ECO:0000256" key="2">
    <source>
        <dbReference type="ARBA" id="ARBA00009604"/>
    </source>
</evidence>
<proteinExistence type="inferred from homology"/>
<dbReference type="HAMAP" id="MF_00318">
    <property type="entry name" value="Enolase"/>
    <property type="match status" value="1"/>
</dbReference>
<feature type="binding site" evidence="10">
    <location>
        <position position="166"/>
    </location>
    <ligand>
        <name>(2R)-2-phosphoglycerate</name>
        <dbReference type="ChEBI" id="CHEBI:58289"/>
    </ligand>
</feature>
<dbReference type="GO" id="GO:0000287">
    <property type="term" value="F:magnesium ion binding"/>
    <property type="evidence" value="ECO:0007669"/>
    <property type="project" value="UniProtKB-UniRule"/>
</dbReference>
<dbReference type="GO" id="GO:0005576">
    <property type="term" value="C:extracellular region"/>
    <property type="evidence" value="ECO:0007669"/>
    <property type="project" value="UniProtKB-SubCell"/>
</dbReference>
<keyword evidence="6 10" id="KW-0460">Magnesium</keyword>
<dbReference type="Pfam" id="PF00113">
    <property type="entry name" value="Enolase_C"/>
    <property type="match status" value="1"/>
</dbReference>
<feature type="domain" description="Enolase C-terminal TIM barrel" evidence="14">
    <location>
        <begin position="142"/>
        <end position="422"/>
    </location>
</feature>
<dbReference type="GO" id="GO:0004634">
    <property type="term" value="F:phosphopyruvate hydratase activity"/>
    <property type="evidence" value="ECO:0007669"/>
    <property type="project" value="UniProtKB-UniRule"/>
</dbReference>
<comment type="caution">
    <text evidence="16">The sequence shown here is derived from an EMBL/GenBank/DDBJ whole genome shotgun (WGS) entry which is preliminary data.</text>
</comment>
<feature type="active site" description="Proton donor" evidence="10 11">
    <location>
        <position position="208"/>
    </location>
</feature>
<gene>
    <name evidence="10" type="primary">eno</name>
    <name evidence="16" type="ORF">E7027_00475</name>
</gene>
<comment type="catalytic activity">
    <reaction evidence="10">
        <text>(2R)-2-phosphoglycerate = phosphoenolpyruvate + H2O</text>
        <dbReference type="Rhea" id="RHEA:10164"/>
        <dbReference type="ChEBI" id="CHEBI:15377"/>
        <dbReference type="ChEBI" id="CHEBI:58289"/>
        <dbReference type="ChEBI" id="CHEBI:58702"/>
        <dbReference type="EC" id="4.2.1.11"/>
    </reaction>
</comment>
<dbReference type="SFLD" id="SFLDS00001">
    <property type="entry name" value="Enolase"/>
    <property type="match status" value="1"/>
</dbReference>
<dbReference type="SMART" id="SM01193">
    <property type="entry name" value="Enolase_N"/>
    <property type="match status" value="1"/>
</dbReference>
<dbReference type="NCBIfam" id="TIGR01060">
    <property type="entry name" value="eno"/>
    <property type="match status" value="1"/>
</dbReference>
<dbReference type="Proteomes" id="UP000725649">
    <property type="component" value="Unassembled WGS sequence"/>
</dbReference>
<dbReference type="SUPFAM" id="SSF54826">
    <property type="entry name" value="Enolase N-terminal domain-like"/>
    <property type="match status" value="1"/>
</dbReference>
<dbReference type="Pfam" id="PF03952">
    <property type="entry name" value="Enolase_N"/>
    <property type="match status" value="1"/>
</dbReference>
<comment type="cofactor">
    <cofactor evidence="10">
        <name>Mg(2+)</name>
        <dbReference type="ChEBI" id="CHEBI:18420"/>
    </cofactor>
    <text evidence="10">Binds a second Mg(2+) ion via substrate during catalysis.</text>
</comment>
<evidence type="ECO:0000256" key="4">
    <source>
        <dbReference type="ARBA" id="ARBA00017068"/>
    </source>
</evidence>
<reference evidence="16" key="1">
    <citation type="submission" date="2019-04" db="EMBL/GenBank/DDBJ databases">
        <title>Evolution of Biomass-Degrading Anaerobic Consortia Revealed by Metagenomics.</title>
        <authorList>
            <person name="Peng X."/>
        </authorList>
    </citation>
    <scope>NUCLEOTIDE SEQUENCE</scope>
    <source>
        <strain evidence="16">SIG66</strain>
    </source>
</reference>
<evidence type="ECO:0000256" key="1">
    <source>
        <dbReference type="ARBA" id="ARBA00005031"/>
    </source>
</evidence>
<sequence>MVRIKKITAREILDSRGYPTVAADVLLDDQTTGTASVPSGASTGSHEALELRDGGARYKGKGVLKAVANVEKISARLAGLNPFEVREIDNQMLALDGTENKSNLGANATLAVSMAVLRAGANSARRPLYEHIRAVYGLNEKDFLLPTPMLNIINGGKHADSGLDVQEFMIVPTSAHTFSSALGQACETYHTLREVLKNQGMVIAVGDEGGFAPKITRHEEVLKTILSAAEKAAHPDMCLAMDCAASEFFKDGNYHFEGKTYTSAQLTDIYAKWCQAYPILSIEDPLQEDDWNGWQQITQKLGQQINLVGDDLFVTNLKRLQKGIEQQAANSILIKVNQIGTVTETIDVMNLAKQHGYSCIVSHRSGETEDTFIADLAVATNAGAIKTGAPARAERTAKYNRLLQIEHELKGKAFYAQRKAFK</sequence>
<keyword evidence="8 10" id="KW-0456">Lyase</keyword>
<dbReference type="PIRSF" id="PIRSF001400">
    <property type="entry name" value="Enolase"/>
    <property type="match status" value="1"/>
</dbReference>
<dbReference type="InterPro" id="IPR020809">
    <property type="entry name" value="Enolase_CS"/>
</dbReference>
<dbReference type="InterPro" id="IPR020810">
    <property type="entry name" value="Enolase_C"/>
</dbReference>
<dbReference type="AlphaFoldDB" id="A0A928DNS1"/>
<evidence type="ECO:0000256" key="9">
    <source>
        <dbReference type="ARBA" id="ARBA00045763"/>
    </source>
</evidence>
<dbReference type="EMBL" id="SUVG01000001">
    <property type="protein sequence ID" value="MBE6420616.1"/>
    <property type="molecule type" value="Genomic_DNA"/>
</dbReference>
<evidence type="ECO:0000256" key="12">
    <source>
        <dbReference type="PIRSR" id="PIRSR001400-2"/>
    </source>
</evidence>
<evidence type="ECO:0000259" key="15">
    <source>
        <dbReference type="SMART" id="SM01193"/>
    </source>
</evidence>
<dbReference type="SFLD" id="SFLDG00178">
    <property type="entry name" value="enolase"/>
    <property type="match status" value="1"/>
</dbReference>
<feature type="binding site" evidence="10">
    <location>
        <position position="386"/>
    </location>
    <ligand>
        <name>(2R)-2-phosphoglycerate</name>
        <dbReference type="ChEBI" id="CHEBI:58289"/>
    </ligand>
</feature>
<evidence type="ECO:0000256" key="6">
    <source>
        <dbReference type="ARBA" id="ARBA00022842"/>
    </source>
</evidence>
<organism evidence="16 17">
    <name type="scientific">Candidatus Avelusimicrobium gallicola</name>
    <dbReference type="NCBI Taxonomy" id="2562704"/>
    <lineage>
        <taxon>Bacteria</taxon>
        <taxon>Pseudomonadati</taxon>
        <taxon>Elusimicrobiota</taxon>
        <taxon>Elusimicrobia</taxon>
        <taxon>Elusimicrobiales</taxon>
        <taxon>Elusimicrobiaceae</taxon>
        <taxon>Candidatus Avelusimicrobium</taxon>
    </lineage>
</organism>
<evidence type="ECO:0000256" key="8">
    <source>
        <dbReference type="ARBA" id="ARBA00023239"/>
    </source>
</evidence>
<dbReference type="SUPFAM" id="SSF51604">
    <property type="entry name" value="Enolase C-terminal domain-like"/>
    <property type="match status" value="1"/>
</dbReference>
<comment type="subcellular location">
    <subcellularLocation>
        <location evidence="10">Cytoplasm</location>
    </subcellularLocation>
    <subcellularLocation>
        <location evidence="10">Secreted</location>
    </subcellularLocation>
    <subcellularLocation>
        <location evidence="10">Cell surface</location>
    </subcellularLocation>
    <text evidence="10">Fractions of enolase are present in both the cytoplasm and on the cell surface.</text>
</comment>
<dbReference type="InterPro" id="IPR020811">
    <property type="entry name" value="Enolase_N"/>
</dbReference>
<accession>A0A928DNS1</accession>
<keyword evidence="10" id="KW-0963">Cytoplasm</keyword>
<comment type="cofactor">
    <cofactor evidence="13">
        <name>Mg(2+)</name>
        <dbReference type="ChEBI" id="CHEBI:18420"/>
    </cofactor>
    <text evidence="13">Mg(2+) is required for catalysis and for stabilizing the dimer.</text>
</comment>
<dbReference type="PANTHER" id="PTHR11902">
    <property type="entry name" value="ENOLASE"/>
    <property type="match status" value="1"/>
</dbReference>
<dbReference type="PROSITE" id="PS00164">
    <property type="entry name" value="ENOLASE"/>
    <property type="match status" value="1"/>
</dbReference>
<keyword evidence="7 10" id="KW-0324">Glycolysis</keyword>
<comment type="pathway">
    <text evidence="1 10">Carbohydrate degradation; glycolysis; pyruvate from D-glyceraldehyde 3-phosphate: step 4/5.</text>
</comment>
<evidence type="ECO:0000256" key="5">
    <source>
        <dbReference type="ARBA" id="ARBA00022525"/>
    </source>
</evidence>
<feature type="binding site" evidence="12">
    <location>
        <position position="158"/>
    </location>
    <ligand>
        <name>substrate</name>
    </ligand>
</feature>
<dbReference type="SMART" id="SM01192">
    <property type="entry name" value="Enolase_C"/>
    <property type="match status" value="1"/>
</dbReference>
<dbReference type="Gene3D" id="3.30.390.10">
    <property type="entry name" value="Enolase-like, N-terminal domain"/>
    <property type="match status" value="1"/>
</dbReference>
<keyword evidence="5 10" id="KW-0964">Secreted</keyword>
<dbReference type="SFLD" id="SFLDF00002">
    <property type="entry name" value="enolase"/>
    <property type="match status" value="1"/>
</dbReference>
<feature type="binding site" evidence="10">
    <location>
        <position position="364"/>
    </location>
    <ligand>
        <name>(2R)-2-phosphoglycerate</name>
        <dbReference type="ChEBI" id="CHEBI:58289"/>
    </ligand>
</feature>
<evidence type="ECO:0000259" key="14">
    <source>
        <dbReference type="SMART" id="SM01192"/>
    </source>
</evidence>
<dbReference type="PRINTS" id="PR00148">
    <property type="entry name" value="ENOLASE"/>
</dbReference>
<feature type="binding site" evidence="12">
    <location>
        <begin position="362"/>
        <end position="365"/>
    </location>
    <ligand>
        <name>substrate</name>
    </ligand>
</feature>
<dbReference type="EC" id="4.2.1.11" evidence="3 10"/>
<feature type="binding site" evidence="12">
    <location>
        <position position="167"/>
    </location>
    <ligand>
        <name>substrate</name>
    </ligand>
</feature>
<dbReference type="GO" id="GO:0000015">
    <property type="term" value="C:phosphopyruvate hydratase complex"/>
    <property type="evidence" value="ECO:0007669"/>
    <property type="project" value="InterPro"/>
</dbReference>
<dbReference type="GO" id="GO:0009986">
    <property type="term" value="C:cell surface"/>
    <property type="evidence" value="ECO:0007669"/>
    <property type="project" value="UniProtKB-SubCell"/>
</dbReference>
<evidence type="ECO:0000256" key="3">
    <source>
        <dbReference type="ARBA" id="ARBA00012058"/>
    </source>
</evidence>
<keyword evidence="10 13" id="KW-0479">Metal-binding</keyword>